<accession>A0A371QU79</accession>
<protein>
    <submittedName>
        <fullName evidence="2">Cytidylyltransferase</fullName>
    </submittedName>
</protein>
<dbReference type="Proteomes" id="UP000256877">
    <property type="component" value="Unassembled WGS sequence"/>
</dbReference>
<dbReference type="RefSeq" id="WP_011008298.1">
    <property type="nucleotide sequence ID" value="NZ_DAIOPL010000001.1"/>
</dbReference>
<dbReference type="CDD" id="cd04182">
    <property type="entry name" value="GT_2_like_f"/>
    <property type="match status" value="1"/>
</dbReference>
<dbReference type="AlphaFoldDB" id="A0A371QU79"/>
<dbReference type="GO" id="GO:0016779">
    <property type="term" value="F:nucleotidyltransferase activity"/>
    <property type="evidence" value="ECO:0007669"/>
    <property type="project" value="UniProtKB-KW"/>
</dbReference>
<evidence type="ECO:0000313" key="2">
    <source>
        <dbReference type="EMBL" id="RFA92637.1"/>
    </source>
</evidence>
<evidence type="ECO:0000313" key="5">
    <source>
        <dbReference type="Proteomes" id="UP000257123"/>
    </source>
</evidence>
<dbReference type="EMBL" id="NMUF01000006">
    <property type="protein sequence ID" value="RFA99407.1"/>
    <property type="molecule type" value="Genomic_DNA"/>
</dbReference>
<keyword evidence="2" id="KW-0808">Transferase</keyword>
<proteinExistence type="predicted"/>
<name>A0A371QU79_9CREN</name>
<organism evidence="2 5">
    <name type="scientific">Pyrobaculum aerophilum</name>
    <dbReference type="NCBI Taxonomy" id="13773"/>
    <lineage>
        <taxon>Archaea</taxon>
        <taxon>Thermoproteota</taxon>
        <taxon>Thermoprotei</taxon>
        <taxon>Thermoproteales</taxon>
        <taxon>Thermoproteaceae</taxon>
        <taxon>Pyrobaculum</taxon>
    </lineage>
</organism>
<evidence type="ECO:0000259" key="1">
    <source>
        <dbReference type="Pfam" id="PF12804"/>
    </source>
</evidence>
<dbReference type="Gene3D" id="3.90.550.10">
    <property type="entry name" value="Spore Coat Polysaccharide Biosynthesis Protein SpsA, Chain A"/>
    <property type="match status" value="1"/>
</dbReference>
<dbReference type="OMA" id="MINAVIM"/>
<dbReference type="EMBL" id="NMUE01000082">
    <property type="protein sequence ID" value="RFA92637.1"/>
    <property type="molecule type" value="Genomic_DNA"/>
</dbReference>
<keyword evidence="2" id="KW-0548">Nucleotidyltransferase</keyword>
<dbReference type="Proteomes" id="UP000257123">
    <property type="component" value="Unassembled WGS sequence"/>
</dbReference>
<dbReference type="PANTHER" id="PTHR43777:SF1">
    <property type="entry name" value="MOLYBDENUM COFACTOR CYTIDYLYLTRANSFERASE"/>
    <property type="match status" value="1"/>
</dbReference>
<dbReference type="InterPro" id="IPR029044">
    <property type="entry name" value="Nucleotide-diphossugar_trans"/>
</dbReference>
<reference evidence="4 5" key="1">
    <citation type="submission" date="2017-07" db="EMBL/GenBank/DDBJ databases">
        <title>Draft genome sequence of aerobic hyperthermophilic archaea, Pyrobaculum aerophilum YKB31 and YKB32.</title>
        <authorList>
            <person name="Mochizuki T."/>
            <person name="Berliner A.J."/>
            <person name="Yoshida-Takashima Y."/>
            <person name="Takaki Y."/>
            <person name="Nunoura T."/>
            <person name="Takai K."/>
        </authorList>
    </citation>
    <scope>NUCLEOTIDE SEQUENCE [LARGE SCALE GENOMIC DNA]</scope>
    <source>
        <strain evidence="2 5">YKB31</strain>
        <strain evidence="3 4">YKB32</strain>
    </source>
</reference>
<gene>
    <name evidence="2" type="ORF">CGL51_14075</name>
    <name evidence="3" type="ORF">CGL52_03325</name>
</gene>
<sequence>MAPLEVKCAGVVLAAGGSARFGSQKLLANFKGRPLVWHAAETLRSAGLETYIVVNSREVASAAGRVDGIIYNPWWRQGLSTSLKAALIALYQKKCIVWMPGDMPCVKPDTVLKIASACKSGLAVPVYRGARGNPVASCRDVYALALGITGDVGLRVLLNAVPTLSLEVEDAGVLADVDFPGDLQRLPC</sequence>
<dbReference type="Pfam" id="PF12804">
    <property type="entry name" value="NTP_transf_3"/>
    <property type="match status" value="1"/>
</dbReference>
<comment type="caution">
    <text evidence="2">The sequence shown here is derived from an EMBL/GenBank/DDBJ whole genome shotgun (WGS) entry which is preliminary data.</text>
</comment>
<feature type="domain" description="MobA-like NTP transferase" evidence="1">
    <location>
        <begin position="10"/>
        <end position="160"/>
    </location>
</feature>
<dbReference type="InterPro" id="IPR025877">
    <property type="entry name" value="MobA-like_NTP_Trfase"/>
</dbReference>
<evidence type="ECO:0000313" key="3">
    <source>
        <dbReference type="EMBL" id="RFA99407.1"/>
    </source>
</evidence>
<dbReference type="SUPFAM" id="SSF53448">
    <property type="entry name" value="Nucleotide-diphospho-sugar transferases"/>
    <property type="match status" value="1"/>
</dbReference>
<dbReference type="GeneID" id="1464150"/>
<dbReference type="PANTHER" id="PTHR43777">
    <property type="entry name" value="MOLYBDENUM COFACTOR CYTIDYLYLTRANSFERASE"/>
    <property type="match status" value="1"/>
</dbReference>
<evidence type="ECO:0000313" key="4">
    <source>
        <dbReference type="Proteomes" id="UP000256877"/>
    </source>
</evidence>